<name>A0A1H8IS21_9RHOB</name>
<reference evidence="1 2" key="1">
    <citation type="submission" date="2016-10" db="EMBL/GenBank/DDBJ databases">
        <authorList>
            <person name="de Groot N.N."/>
        </authorList>
    </citation>
    <scope>NUCLEOTIDE SEQUENCE [LARGE SCALE GENOMIC DNA]</scope>
    <source>
        <strain evidence="1 2">DSM 16213</strain>
    </source>
</reference>
<sequence length="185" mass="19549">MASDPIGVLPAFLDRRRHALPGDLAWDGVEDFEQWADVLRRRWLAGLPPCADAAEAVVDGQDITLRFATGAESSGRFVLPDGPGPHPAVLLCHDHGGQFDIGWRKLADDLLSADSRARFYDGIALIDACRAAGFAVLCVDALGWGGRQTGGYGGQQALAANAMGLGWSLAGIVAAEDVQAARWLA</sequence>
<keyword evidence="2" id="KW-1185">Reference proteome</keyword>
<proteinExistence type="predicted"/>
<dbReference type="Gene3D" id="3.40.50.1820">
    <property type="entry name" value="alpha/beta hydrolase"/>
    <property type="match status" value="1"/>
</dbReference>
<evidence type="ECO:0008006" key="3">
    <source>
        <dbReference type="Google" id="ProtNLM"/>
    </source>
</evidence>
<dbReference type="SUPFAM" id="SSF53474">
    <property type="entry name" value="alpha/beta-Hydrolases"/>
    <property type="match status" value="1"/>
</dbReference>
<dbReference type="InterPro" id="IPR029058">
    <property type="entry name" value="AB_hydrolase_fold"/>
</dbReference>
<evidence type="ECO:0000313" key="1">
    <source>
        <dbReference type="EMBL" id="SEN71181.1"/>
    </source>
</evidence>
<dbReference type="AlphaFoldDB" id="A0A1H8IS21"/>
<organism evidence="1 2">
    <name type="scientific">Loktanella fryxellensis</name>
    <dbReference type="NCBI Taxonomy" id="245187"/>
    <lineage>
        <taxon>Bacteria</taxon>
        <taxon>Pseudomonadati</taxon>
        <taxon>Pseudomonadota</taxon>
        <taxon>Alphaproteobacteria</taxon>
        <taxon>Rhodobacterales</taxon>
        <taxon>Roseobacteraceae</taxon>
        <taxon>Loktanella</taxon>
    </lineage>
</organism>
<evidence type="ECO:0000313" key="2">
    <source>
        <dbReference type="Proteomes" id="UP000199585"/>
    </source>
</evidence>
<accession>A0A1H8IS21</accession>
<dbReference type="OrthoDB" id="3647650at2"/>
<dbReference type="EMBL" id="FOCI01000028">
    <property type="protein sequence ID" value="SEN71181.1"/>
    <property type="molecule type" value="Genomic_DNA"/>
</dbReference>
<gene>
    <name evidence="1" type="ORF">SAMN04488003_1288</name>
</gene>
<dbReference type="STRING" id="245187.SAMN04488003_1288"/>
<dbReference type="RefSeq" id="WP_089905327.1">
    <property type="nucleotide sequence ID" value="NZ_FOCI01000028.1"/>
</dbReference>
<dbReference type="Proteomes" id="UP000199585">
    <property type="component" value="Unassembled WGS sequence"/>
</dbReference>
<protein>
    <recommendedName>
        <fullName evidence="3">Acetyl xylan esterase (AXE1)</fullName>
    </recommendedName>
</protein>